<dbReference type="RefSeq" id="WP_144970130.1">
    <property type="nucleotide sequence ID" value="NZ_CP036289.1"/>
</dbReference>
<gene>
    <name evidence="2" type="ORF">Pan97_03340</name>
</gene>
<name>A0A518C2F6_9BACT</name>
<feature type="domain" description="FRG" evidence="1">
    <location>
        <begin position="19"/>
        <end position="126"/>
    </location>
</feature>
<dbReference type="InterPro" id="IPR014966">
    <property type="entry name" value="FRG-dom"/>
</dbReference>
<dbReference type="EMBL" id="CP036289">
    <property type="protein sequence ID" value="QDU73364.1"/>
    <property type="molecule type" value="Genomic_DNA"/>
</dbReference>
<dbReference type="Pfam" id="PF08867">
    <property type="entry name" value="FRG"/>
    <property type="match status" value="1"/>
</dbReference>
<proteinExistence type="predicted"/>
<accession>A0A518C2F6</accession>
<reference evidence="3" key="1">
    <citation type="submission" date="2019-02" db="EMBL/GenBank/DDBJ databases">
        <title>Deep-cultivation of Planctomycetes and their phenomic and genomic characterization uncovers novel biology.</title>
        <authorList>
            <person name="Wiegand S."/>
            <person name="Jogler M."/>
            <person name="Boedeker C."/>
            <person name="Pinto D."/>
            <person name="Vollmers J."/>
            <person name="Rivas-Marin E."/>
            <person name="Kohn T."/>
            <person name="Peeters S.H."/>
            <person name="Heuer A."/>
            <person name="Rast P."/>
            <person name="Oberbeckmann S."/>
            <person name="Bunk B."/>
            <person name="Jeske O."/>
            <person name="Meyerdierks A."/>
            <person name="Storesund J.E."/>
            <person name="Kallscheuer N."/>
            <person name="Luecker S."/>
            <person name="Lage O.M."/>
            <person name="Pohl T."/>
            <person name="Merkel B.J."/>
            <person name="Hornburger P."/>
            <person name="Mueller R.-W."/>
            <person name="Bruemmer F."/>
            <person name="Labrenz M."/>
            <person name="Spormann A.M."/>
            <person name="Op den Camp H."/>
            <person name="Overmann J."/>
            <person name="Amann R."/>
            <person name="Jetten M.S.M."/>
            <person name="Mascher T."/>
            <person name="Medema M.H."/>
            <person name="Devos D.P."/>
            <person name="Kaster A.-K."/>
            <person name="Ovreas L."/>
            <person name="Rohde M."/>
            <person name="Galperin M.Y."/>
            <person name="Jogler C."/>
        </authorList>
    </citation>
    <scope>NUCLEOTIDE SEQUENCE [LARGE SCALE GENOMIC DNA]</scope>
    <source>
        <strain evidence="3">Pan97</strain>
    </source>
</reference>
<dbReference type="SMART" id="SM00901">
    <property type="entry name" value="FRG"/>
    <property type="match status" value="1"/>
</dbReference>
<evidence type="ECO:0000313" key="3">
    <source>
        <dbReference type="Proteomes" id="UP000318626"/>
    </source>
</evidence>
<organism evidence="2 3">
    <name type="scientific">Bremerella volcania</name>
    <dbReference type="NCBI Taxonomy" id="2527984"/>
    <lineage>
        <taxon>Bacteria</taxon>
        <taxon>Pseudomonadati</taxon>
        <taxon>Planctomycetota</taxon>
        <taxon>Planctomycetia</taxon>
        <taxon>Pirellulales</taxon>
        <taxon>Pirellulaceae</taxon>
        <taxon>Bremerella</taxon>
    </lineage>
</organism>
<dbReference type="Proteomes" id="UP000318626">
    <property type="component" value="Chromosome"/>
</dbReference>
<dbReference type="OrthoDB" id="9816036at2"/>
<dbReference type="AlphaFoldDB" id="A0A518C2F6"/>
<protein>
    <submittedName>
        <fullName evidence="2">FRG domain protein</fullName>
    </submittedName>
</protein>
<sequence>MDEIRIDNMEALIHRLNESPNHFVFRGQADADWKLQSALERAIGKDWSKDRAKQFEDYSISLFQSKFHLYDKENIQPDSKLAWLSIMQHYGVPTRLVDFTESPYVALYFALESYAPHSMHDFSVFAIDYTATMESSLAEIKRQDSQFTETRETLHNKRDQVFENVVDRFSYDILWITEPKQMNTRLDRQAGSFILSGNGGSKIETVVESPAYENVTIEKLRIDHSLYQNVFALLRKMNITSKSLYGDLDGLARSIRMEMQVRAV</sequence>
<keyword evidence="3" id="KW-1185">Reference proteome</keyword>
<dbReference type="KEGG" id="bvo:Pan97_03340"/>
<evidence type="ECO:0000313" key="2">
    <source>
        <dbReference type="EMBL" id="QDU73364.1"/>
    </source>
</evidence>
<evidence type="ECO:0000259" key="1">
    <source>
        <dbReference type="SMART" id="SM00901"/>
    </source>
</evidence>